<evidence type="ECO:0000313" key="2">
    <source>
        <dbReference type="EMBL" id="THH13165.1"/>
    </source>
</evidence>
<name>A0A4S4LMK9_9AGAM</name>
<gene>
    <name evidence="2" type="ORF">EW146_g7021</name>
</gene>
<dbReference type="OrthoDB" id="10476893at2759"/>
<keyword evidence="1" id="KW-0732">Signal</keyword>
<reference evidence="2 3" key="1">
    <citation type="submission" date="2019-02" db="EMBL/GenBank/DDBJ databases">
        <title>Genome sequencing of the rare red list fungi Bondarzewia mesenterica.</title>
        <authorList>
            <person name="Buettner E."/>
            <person name="Kellner H."/>
        </authorList>
    </citation>
    <scope>NUCLEOTIDE SEQUENCE [LARGE SCALE GENOMIC DNA]</scope>
    <source>
        <strain evidence="2 3">DSM 108281</strain>
    </source>
</reference>
<evidence type="ECO:0000256" key="1">
    <source>
        <dbReference type="SAM" id="SignalP"/>
    </source>
</evidence>
<dbReference type="Proteomes" id="UP000310158">
    <property type="component" value="Unassembled WGS sequence"/>
</dbReference>
<organism evidence="2 3">
    <name type="scientific">Bondarzewia mesenterica</name>
    <dbReference type="NCBI Taxonomy" id="1095465"/>
    <lineage>
        <taxon>Eukaryota</taxon>
        <taxon>Fungi</taxon>
        <taxon>Dikarya</taxon>
        <taxon>Basidiomycota</taxon>
        <taxon>Agaricomycotina</taxon>
        <taxon>Agaricomycetes</taxon>
        <taxon>Russulales</taxon>
        <taxon>Bondarzewiaceae</taxon>
        <taxon>Bondarzewia</taxon>
    </lineage>
</organism>
<dbReference type="AlphaFoldDB" id="A0A4S4LMK9"/>
<dbReference type="EMBL" id="SGPL01000381">
    <property type="protein sequence ID" value="THH13165.1"/>
    <property type="molecule type" value="Genomic_DNA"/>
</dbReference>
<sequence>MRFYTTLPALLALSWGTLALALPMSHVRTASDTAQYIDNSHTYNPRNDPIPIPLARRQMAVRPDWETAVRPAAIGMAEV</sequence>
<keyword evidence="3" id="KW-1185">Reference proteome</keyword>
<feature type="chain" id="PRO_5020619313" evidence="1">
    <location>
        <begin position="22"/>
        <end position="79"/>
    </location>
</feature>
<protein>
    <submittedName>
        <fullName evidence="2">Uncharacterized protein</fullName>
    </submittedName>
</protein>
<feature type="signal peptide" evidence="1">
    <location>
        <begin position="1"/>
        <end position="21"/>
    </location>
</feature>
<proteinExistence type="predicted"/>
<comment type="caution">
    <text evidence="2">The sequence shown here is derived from an EMBL/GenBank/DDBJ whole genome shotgun (WGS) entry which is preliminary data.</text>
</comment>
<accession>A0A4S4LMK9</accession>
<evidence type="ECO:0000313" key="3">
    <source>
        <dbReference type="Proteomes" id="UP000310158"/>
    </source>
</evidence>